<dbReference type="Pfam" id="PF12647">
    <property type="entry name" value="RNHCP"/>
    <property type="match status" value="1"/>
</dbReference>
<dbReference type="Proteomes" id="UP000294911">
    <property type="component" value="Unassembled WGS sequence"/>
</dbReference>
<dbReference type="EMBL" id="SLXQ01000002">
    <property type="protein sequence ID" value="TCP55213.1"/>
    <property type="molecule type" value="Genomic_DNA"/>
</dbReference>
<proteinExistence type="predicted"/>
<evidence type="ECO:0000313" key="3">
    <source>
        <dbReference type="Proteomes" id="UP000294911"/>
    </source>
</evidence>
<gene>
    <name evidence="2" type="ORF">EV191_102425</name>
</gene>
<organism evidence="2 3">
    <name type="scientific">Tamaricihabitans halophyticus</name>
    <dbReference type="NCBI Taxonomy" id="1262583"/>
    <lineage>
        <taxon>Bacteria</taxon>
        <taxon>Bacillati</taxon>
        <taxon>Actinomycetota</taxon>
        <taxon>Actinomycetes</taxon>
        <taxon>Pseudonocardiales</taxon>
        <taxon>Pseudonocardiaceae</taxon>
        <taxon>Tamaricihabitans</taxon>
    </lineage>
</organism>
<dbReference type="InterPro" id="IPR024439">
    <property type="entry name" value="RNHCP"/>
</dbReference>
<name>A0A4R2QYE2_9PSEU</name>
<evidence type="ECO:0000259" key="1">
    <source>
        <dbReference type="Pfam" id="PF12647"/>
    </source>
</evidence>
<sequence length="61" mass="6597">MTALCLMADRQGEWLVIHECLACGELSANRIAGDDNALVLLRMAVRPLSHGRLPARALLGL</sequence>
<feature type="domain" description="RNHCP" evidence="1">
    <location>
        <begin position="1"/>
        <end position="41"/>
    </location>
</feature>
<protein>
    <submittedName>
        <fullName evidence="2">RNHCP domain-containing protein</fullName>
    </submittedName>
</protein>
<evidence type="ECO:0000313" key="2">
    <source>
        <dbReference type="EMBL" id="TCP55213.1"/>
    </source>
</evidence>
<dbReference type="AlphaFoldDB" id="A0A4R2QYE2"/>
<keyword evidence="3" id="KW-1185">Reference proteome</keyword>
<comment type="caution">
    <text evidence="2">The sequence shown here is derived from an EMBL/GenBank/DDBJ whole genome shotgun (WGS) entry which is preliminary data.</text>
</comment>
<reference evidence="2 3" key="1">
    <citation type="submission" date="2019-03" db="EMBL/GenBank/DDBJ databases">
        <title>Genomic Encyclopedia of Type Strains, Phase IV (KMG-IV): sequencing the most valuable type-strain genomes for metagenomic binning, comparative biology and taxonomic classification.</title>
        <authorList>
            <person name="Goeker M."/>
        </authorList>
    </citation>
    <scope>NUCLEOTIDE SEQUENCE [LARGE SCALE GENOMIC DNA]</scope>
    <source>
        <strain evidence="2 3">DSM 45765</strain>
    </source>
</reference>
<accession>A0A4R2QYE2</accession>